<evidence type="ECO:0000256" key="2">
    <source>
        <dbReference type="ARBA" id="ARBA00009533"/>
    </source>
</evidence>
<dbReference type="InterPro" id="IPR015421">
    <property type="entry name" value="PyrdxlP-dep_Trfase_major"/>
</dbReference>
<name>A0A819SL21_9BILA</name>
<dbReference type="GO" id="GO:0019752">
    <property type="term" value="P:carboxylic acid metabolic process"/>
    <property type="evidence" value="ECO:0007669"/>
    <property type="project" value="InterPro"/>
</dbReference>
<dbReference type="InterPro" id="IPR010977">
    <property type="entry name" value="Aromatic_deC"/>
</dbReference>
<dbReference type="AlphaFoldDB" id="A0A819SL21"/>
<dbReference type="Proteomes" id="UP000663868">
    <property type="component" value="Unassembled WGS sequence"/>
</dbReference>
<keyword evidence="4 6" id="KW-0663">Pyridoxal phosphate</keyword>
<evidence type="ECO:0000256" key="4">
    <source>
        <dbReference type="ARBA" id="ARBA00022898"/>
    </source>
</evidence>
<accession>A0A819SL21</accession>
<dbReference type="EMBL" id="CAJOBB010003833">
    <property type="protein sequence ID" value="CAF4061262.1"/>
    <property type="molecule type" value="Genomic_DNA"/>
</dbReference>
<dbReference type="InterPro" id="IPR021115">
    <property type="entry name" value="Pyridoxal-P_BS"/>
</dbReference>
<evidence type="ECO:0000256" key="5">
    <source>
        <dbReference type="ARBA" id="ARBA00023239"/>
    </source>
</evidence>
<evidence type="ECO:0000256" key="3">
    <source>
        <dbReference type="ARBA" id="ARBA00022793"/>
    </source>
</evidence>
<evidence type="ECO:0000313" key="8">
    <source>
        <dbReference type="EMBL" id="CAF4061262.1"/>
    </source>
</evidence>
<dbReference type="PRINTS" id="PR00800">
    <property type="entry name" value="YHDCRBOXLASE"/>
</dbReference>
<evidence type="ECO:0000256" key="7">
    <source>
        <dbReference type="RuleBase" id="RU000382"/>
    </source>
</evidence>
<protein>
    <submittedName>
        <fullName evidence="8">Uncharacterized protein</fullName>
    </submittedName>
</protein>
<dbReference type="PANTHER" id="PTHR11999">
    <property type="entry name" value="GROUP II PYRIDOXAL-5-PHOSPHATE DECARBOXYLASE"/>
    <property type="match status" value="1"/>
</dbReference>
<dbReference type="PANTHER" id="PTHR11999:SF70">
    <property type="entry name" value="MIP05841P"/>
    <property type="match status" value="1"/>
</dbReference>
<sequence>MIDYLRDIRLRPVWRPMPAEIKQAFAQTDLPVKGQSPWQTYNEVYSLVLPYSFGNDHPHFWGYVPGAGSSIGALAEFITGTMNTMSWGGHQSSIYMERQVLSWFKMVMGFPNDDTCSGILVSGTSVATIIALAVARKRFHNRNMKIYYSKDTHSCLIRAAELLNIEKHNLIAVPVNQQHQIDLKALKDAIDPCSCGFIVGTAGTTGTGAIDDLQGLADLCGSRSQELWLHIDGALGAVACFSSRLKPLFAGLERADSLAFDLHKWLSVPYECGCILIRDGHLHKSTFVHHIGSYLTLMDGGLAPITGELFFSDYGLELSRNMKSLKVWMTLKTYGFEQLGYIMEQNVDQAMHFSNLIKQHPHDLELLNTAEIEWNVYRDHNELTLIYKKDGIELQCTFEQTIGKSKINLTADQQPLYLLEIVNNEYVNKNGNLNTDRIPRLRNFFKRRINSYINKIDVVNARQHHTTQQLHIPQQLG</sequence>
<keyword evidence="3" id="KW-0210">Decarboxylase</keyword>
<dbReference type="GO" id="GO:0016831">
    <property type="term" value="F:carboxy-lyase activity"/>
    <property type="evidence" value="ECO:0007669"/>
    <property type="project" value="UniProtKB-KW"/>
</dbReference>
<evidence type="ECO:0000313" key="9">
    <source>
        <dbReference type="Proteomes" id="UP000663868"/>
    </source>
</evidence>
<dbReference type="Gene3D" id="3.90.1150.170">
    <property type="match status" value="2"/>
</dbReference>
<dbReference type="GO" id="GO:0006520">
    <property type="term" value="P:amino acid metabolic process"/>
    <property type="evidence" value="ECO:0007669"/>
    <property type="project" value="InterPro"/>
</dbReference>
<dbReference type="Pfam" id="PF00282">
    <property type="entry name" value="Pyridoxal_deC"/>
    <property type="match status" value="1"/>
</dbReference>
<comment type="similarity">
    <text evidence="2 7">Belongs to the group II decarboxylase family.</text>
</comment>
<gene>
    <name evidence="8" type="ORF">KXQ929_LOCUS32160</name>
</gene>
<evidence type="ECO:0000256" key="6">
    <source>
        <dbReference type="PIRSR" id="PIRSR602129-50"/>
    </source>
</evidence>
<dbReference type="InterPro" id="IPR015424">
    <property type="entry name" value="PyrdxlP-dep_Trfase"/>
</dbReference>
<evidence type="ECO:0000256" key="1">
    <source>
        <dbReference type="ARBA" id="ARBA00001933"/>
    </source>
</evidence>
<dbReference type="PROSITE" id="PS00392">
    <property type="entry name" value="DDC_GAD_HDC_YDC"/>
    <property type="match status" value="1"/>
</dbReference>
<keyword evidence="5 7" id="KW-0456">Lyase</keyword>
<proteinExistence type="inferred from homology"/>
<dbReference type="SUPFAM" id="SSF53383">
    <property type="entry name" value="PLP-dependent transferases"/>
    <property type="match status" value="1"/>
</dbReference>
<feature type="modified residue" description="N6-(pyridoxal phosphate)lysine" evidence="6">
    <location>
        <position position="264"/>
    </location>
</feature>
<organism evidence="8 9">
    <name type="scientific">Adineta steineri</name>
    <dbReference type="NCBI Taxonomy" id="433720"/>
    <lineage>
        <taxon>Eukaryota</taxon>
        <taxon>Metazoa</taxon>
        <taxon>Spiralia</taxon>
        <taxon>Gnathifera</taxon>
        <taxon>Rotifera</taxon>
        <taxon>Eurotatoria</taxon>
        <taxon>Bdelloidea</taxon>
        <taxon>Adinetida</taxon>
        <taxon>Adinetidae</taxon>
        <taxon>Adineta</taxon>
    </lineage>
</organism>
<comment type="cofactor">
    <cofactor evidence="1 6 7">
        <name>pyridoxal 5'-phosphate</name>
        <dbReference type="ChEBI" id="CHEBI:597326"/>
    </cofactor>
</comment>
<dbReference type="GO" id="GO:0030170">
    <property type="term" value="F:pyridoxal phosphate binding"/>
    <property type="evidence" value="ECO:0007669"/>
    <property type="project" value="InterPro"/>
</dbReference>
<dbReference type="Gene3D" id="3.40.640.10">
    <property type="entry name" value="Type I PLP-dependent aspartate aminotransferase-like (Major domain)"/>
    <property type="match status" value="1"/>
</dbReference>
<reference evidence="8" key="1">
    <citation type="submission" date="2021-02" db="EMBL/GenBank/DDBJ databases">
        <authorList>
            <person name="Nowell W R."/>
        </authorList>
    </citation>
    <scope>NUCLEOTIDE SEQUENCE</scope>
</reference>
<comment type="caution">
    <text evidence="8">The sequence shown here is derived from an EMBL/GenBank/DDBJ whole genome shotgun (WGS) entry which is preliminary data.</text>
</comment>
<dbReference type="InterPro" id="IPR002129">
    <property type="entry name" value="PyrdxlP-dep_de-COase"/>
</dbReference>